<gene>
    <name evidence="7" type="primary">106670087</name>
</gene>
<keyword evidence="2" id="KW-0808">Transferase</keyword>
<evidence type="ECO:0000259" key="5">
    <source>
        <dbReference type="PROSITE" id="PS50404"/>
    </source>
</evidence>
<dbReference type="OrthoDB" id="414243at2759"/>
<dbReference type="GO" id="GO:0006749">
    <property type="term" value="P:glutathione metabolic process"/>
    <property type="evidence" value="ECO:0007669"/>
    <property type="project" value="TreeGrafter"/>
</dbReference>
<evidence type="ECO:0000256" key="2">
    <source>
        <dbReference type="ARBA" id="ARBA00022679"/>
    </source>
</evidence>
<dbReference type="InterPro" id="IPR040079">
    <property type="entry name" value="Glutathione_S-Trfase"/>
</dbReference>
<dbReference type="PROSITE" id="PS50404">
    <property type="entry name" value="GST_NTER"/>
    <property type="match status" value="1"/>
</dbReference>
<dbReference type="InterPro" id="IPR004045">
    <property type="entry name" value="Glutathione_S-Trfase_N"/>
</dbReference>
<evidence type="ECO:0000256" key="4">
    <source>
        <dbReference type="ARBA" id="ARBA00047960"/>
    </source>
</evidence>
<dbReference type="InterPro" id="IPR050213">
    <property type="entry name" value="GST_superfamily"/>
</dbReference>
<dbReference type="FunFam" id="3.40.30.10:FF:000035">
    <property type="entry name" value="hematopoietic prostaglandin D synthase"/>
    <property type="match status" value="1"/>
</dbReference>
<evidence type="ECO:0000313" key="7">
    <source>
        <dbReference type="EnsemblMetazoa" id="XP_014255589.1"/>
    </source>
</evidence>
<sequence>MSQYKLTYFNVKALGEPIRMILHYMGKDFEDERVSLEEWQKLKQRSPFGKLPTLEVDGKVLHQSNAVCRYLAKEANLRGSNDWEDLQIDIIVDTFQDFRKEVSLFHHEPDPAVKETKKAKILNETLPYYFSKFDKMVEENKGYFANGKLSWADFYLGGFSDSLVTLLGVDIYADYPNLKTWRAKFFEIPQVKDWISKRPQTAL</sequence>
<dbReference type="SUPFAM" id="SSF47616">
    <property type="entry name" value="GST C-terminal domain-like"/>
    <property type="match status" value="1"/>
</dbReference>
<accession>A0A8I6S214</accession>
<evidence type="ECO:0000259" key="6">
    <source>
        <dbReference type="PROSITE" id="PS50405"/>
    </source>
</evidence>
<dbReference type="EnsemblMetazoa" id="XM_014400103.2">
    <property type="protein sequence ID" value="XP_014255589.1"/>
    <property type="gene ID" value="LOC106670087"/>
</dbReference>
<organism evidence="7 8">
    <name type="scientific">Cimex lectularius</name>
    <name type="common">Bed bug</name>
    <name type="synonym">Acanthia lectularia</name>
    <dbReference type="NCBI Taxonomy" id="79782"/>
    <lineage>
        <taxon>Eukaryota</taxon>
        <taxon>Metazoa</taxon>
        <taxon>Ecdysozoa</taxon>
        <taxon>Arthropoda</taxon>
        <taxon>Hexapoda</taxon>
        <taxon>Insecta</taxon>
        <taxon>Pterygota</taxon>
        <taxon>Neoptera</taxon>
        <taxon>Paraneoptera</taxon>
        <taxon>Hemiptera</taxon>
        <taxon>Heteroptera</taxon>
        <taxon>Panheteroptera</taxon>
        <taxon>Cimicomorpha</taxon>
        <taxon>Cimicidae</taxon>
        <taxon>Cimex</taxon>
    </lineage>
</organism>
<dbReference type="InterPro" id="IPR036282">
    <property type="entry name" value="Glutathione-S-Trfase_C_sf"/>
</dbReference>
<dbReference type="Gene3D" id="1.20.1050.10">
    <property type="match status" value="1"/>
</dbReference>
<dbReference type="KEGG" id="clec:106670087"/>
<dbReference type="GO" id="GO:0004364">
    <property type="term" value="F:glutathione transferase activity"/>
    <property type="evidence" value="ECO:0007669"/>
    <property type="project" value="UniProtKB-EC"/>
</dbReference>
<dbReference type="Gene3D" id="3.40.30.10">
    <property type="entry name" value="Glutaredoxin"/>
    <property type="match status" value="1"/>
</dbReference>
<dbReference type="AlphaFoldDB" id="A0A8I6S214"/>
<dbReference type="PANTHER" id="PTHR11571">
    <property type="entry name" value="GLUTATHIONE S-TRANSFERASE"/>
    <property type="match status" value="1"/>
</dbReference>
<evidence type="ECO:0000256" key="1">
    <source>
        <dbReference type="ARBA" id="ARBA00012452"/>
    </source>
</evidence>
<name>A0A8I6S214_CIMLE</name>
<reference evidence="7" key="1">
    <citation type="submission" date="2022-01" db="UniProtKB">
        <authorList>
            <consortium name="EnsemblMetazoa"/>
        </authorList>
    </citation>
    <scope>IDENTIFICATION</scope>
</reference>
<dbReference type="EC" id="2.5.1.18" evidence="1"/>
<dbReference type="FunFam" id="1.20.1050.10:FF:000030">
    <property type="entry name" value="Glutathione S-transferase S1"/>
    <property type="match status" value="1"/>
</dbReference>
<protein>
    <recommendedName>
        <fullName evidence="1">glutathione transferase</fullName>
        <ecNumber evidence="1">2.5.1.18</ecNumber>
    </recommendedName>
</protein>
<dbReference type="SFLD" id="SFLDG00363">
    <property type="entry name" value="AMPS_(cytGST):_Alpha-__Mu-__Pi"/>
    <property type="match status" value="1"/>
</dbReference>
<feature type="domain" description="GST C-terminal" evidence="6">
    <location>
        <begin position="81"/>
        <end position="203"/>
    </location>
</feature>
<dbReference type="GO" id="GO:0004602">
    <property type="term" value="F:glutathione peroxidase activity"/>
    <property type="evidence" value="ECO:0007669"/>
    <property type="project" value="UniProtKB-ARBA"/>
</dbReference>
<dbReference type="OMA" id="VYFNVMG"/>
<dbReference type="InterPro" id="IPR010987">
    <property type="entry name" value="Glutathione-S-Trfase_C-like"/>
</dbReference>
<dbReference type="InterPro" id="IPR004046">
    <property type="entry name" value="GST_C"/>
</dbReference>
<proteinExistence type="inferred from homology"/>
<dbReference type="SUPFAM" id="SSF52833">
    <property type="entry name" value="Thioredoxin-like"/>
    <property type="match status" value="1"/>
</dbReference>
<feature type="domain" description="GST N-terminal" evidence="5">
    <location>
        <begin position="2"/>
        <end position="79"/>
    </location>
</feature>
<evidence type="ECO:0000313" key="8">
    <source>
        <dbReference type="Proteomes" id="UP000494040"/>
    </source>
</evidence>
<comment type="similarity">
    <text evidence="3">Belongs to the GST superfamily. Sigma family.</text>
</comment>
<keyword evidence="8" id="KW-1185">Reference proteome</keyword>
<dbReference type="InterPro" id="IPR036249">
    <property type="entry name" value="Thioredoxin-like_sf"/>
</dbReference>
<dbReference type="PANTHER" id="PTHR11571:SF224">
    <property type="entry name" value="HEMATOPOIETIC PROSTAGLANDIN D SYNTHASE"/>
    <property type="match status" value="1"/>
</dbReference>
<evidence type="ECO:0000256" key="3">
    <source>
        <dbReference type="ARBA" id="ARBA00038317"/>
    </source>
</evidence>
<dbReference type="CDD" id="cd03039">
    <property type="entry name" value="GST_N_Sigma_like"/>
    <property type="match status" value="1"/>
</dbReference>
<dbReference type="Pfam" id="PF14497">
    <property type="entry name" value="GST_C_3"/>
    <property type="match status" value="1"/>
</dbReference>
<dbReference type="Proteomes" id="UP000494040">
    <property type="component" value="Unassembled WGS sequence"/>
</dbReference>
<dbReference type="PROSITE" id="PS50405">
    <property type="entry name" value="GST_CTER"/>
    <property type="match status" value="1"/>
</dbReference>
<dbReference type="SFLD" id="SFLDS00019">
    <property type="entry name" value="Glutathione_Transferase_(cytos"/>
    <property type="match status" value="1"/>
</dbReference>
<dbReference type="CDD" id="cd03192">
    <property type="entry name" value="GST_C_Sigma_like"/>
    <property type="match status" value="1"/>
</dbReference>
<comment type="catalytic activity">
    <reaction evidence="4">
        <text>RX + glutathione = an S-substituted glutathione + a halide anion + H(+)</text>
        <dbReference type="Rhea" id="RHEA:16437"/>
        <dbReference type="ChEBI" id="CHEBI:15378"/>
        <dbReference type="ChEBI" id="CHEBI:16042"/>
        <dbReference type="ChEBI" id="CHEBI:17792"/>
        <dbReference type="ChEBI" id="CHEBI:57925"/>
        <dbReference type="ChEBI" id="CHEBI:90779"/>
        <dbReference type="EC" id="2.5.1.18"/>
    </reaction>
</comment>
<dbReference type="SFLD" id="SFLDG01205">
    <property type="entry name" value="AMPS.1"/>
    <property type="match status" value="1"/>
</dbReference>
<dbReference type="Pfam" id="PF02798">
    <property type="entry name" value="GST_N"/>
    <property type="match status" value="1"/>
</dbReference>